<feature type="region of interest" description="Disordered" evidence="2">
    <location>
        <begin position="639"/>
        <end position="658"/>
    </location>
</feature>
<evidence type="ECO:0000313" key="4">
    <source>
        <dbReference type="Proteomes" id="UP000039865"/>
    </source>
</evidence>
<feature type="region of interest" description="Disordered" evidence="2">
    <location>
        <begin position="55"/>
        <end position="74"/>
    </location>
</feature>
<organism evidence="3 4">
    <name type="scientific">Stylonychia lemnae</name>
    <name type="common">Ciliate</name>
    <dbReference type="NCBI Taxonomy" id="5949"/>
    <lineage>
        <taxon>Eukaryota</taxon>
        <taxon>Sar</taxon>
        <taxon>Alveolata</taxon>
        <taxon>Ciliophora</taxon>
        <taxon>Intramacronucleata</taxon>
        <taxon>Spirotrichea</taxon>
        <taxon>Stichotrichia</taxon>
        <taxon>Sporadotrichida</taxon>
        <taxon>Oxytrichidae</taxon>
        <taxon>Stylonychinae</taxon>
        <taxon>Stylonychia</taxon>
    </lineage>
</organism>
<feature type="region of interest" description="Disordered" evidence="2">
    <location>
        <begin position="717"/>
        <end position="746"/>
    </location>
</feature>
<accession>A0A078A3Q6</accession>
<reference evidence="3 4" key="1">
    <citation type="submission" date="2014-06" db="EMBL/GenBank/DDBJ databases">
        <authorList>
            <person name="Swart Estienne"/>
        </authorList>
    </citation>
    <scope>NUCLEOTIDE SEQUENCE [LARGE SCALE GENOMIC DNA]</scope>
    <source>
        <strain evidence="3 4">130c</strain>
    </source>
</reference>
<evidence type="ECO:0000313" key="3">
    <source>
        <dbReference type="EMBL" id="CDW76163.1"/>
    </source>
</evidence>
<sequence>MSMQWTESKIRMQKVLKNMDLLKNEVLYNEHKIETLRQNIFQQIELDEKKKNTSLPTVIEGDVNSSNENEENQKDQINHHVTPAFRNDLLSNHDYHDQIFEMHLEDKVIPQIEKEKRLHGNYDSINEDDSDEEIQKSQDPVDDNVPFWEDLKLNTTQQVQTSTFNNDGGSKDNVENFLNDLGKKYDDFDTVRRLQQTLVGKRVMLKIKQLEDEKLRAYKKIEMVKKGVIIEKKNIAVQMENKMRDFYRSIIEKFVDLVQKEVQLTFDQTTFLRQDLIQRDKILNKLSQIICAQEQYIEEVRNKIANRDYQGLELFVFVNTVQGGGIIPHSIVQNFKQQGEKNQREKFFSRFTPNQTLRPTSTIVSLEAESNLTPSVAEGHHKHEATFSQSNIASNKSSHQGLKFLGDDQRKISIVNSAENTPREKEKEMVKDKKMHVFKLKVKDEVLLEENKYLRDQFDQLKELTIQWFAEKATLLNKIAFLEHRIRQMSEDNSSKIVELEQQLSDFRKEYEETMRIYEQEKKQYKFEMSKELGINEVLNQRQNEYIEILKKELVIAKNIIKRPRELLKFSRDQGFHRIEIYKYEKVPKSHSINVSPRNPMNDSLIQESVKTPMIKNEMSAETESNYPSFRVQIKAQNNPQRNAQTQMTNQSSQGTHNYQRPQTVFDIETVRNFGNVSQQFQDQVNRVQTSDYMTKRLQNQKQKRLNGSINLKSVHQDSTNYSQTTSPSMKMNNNFPPRRNSINNQNINKMTSDYIESSLMGRQSILSKRALKANQVSNINSSSIMLDQSQKSNILIQPNNISTNNSQDIFSKEHQIAENFY</sequence>
<dbReference type="Proteomes" id="UP000039865">
    <property type="component" value="Unassembled WGS sequence"/>
</dbReference>
<name>A0A078A3Q6_STYLE</name>
<evidence type="ECO:0000256" key="1">
    <source>
        <dbReference type="SAM" id="Coils"/>
    </source>
</evidence>
<feature type="coiled-coil region" evidence="1">
    <location>
        <begin position="472"/>
        <end position="528"/>
    </location>
</feature>
<dbReference type="InParanoid" id="A0A078A3Q6"/>
<dbReference type="OrthoDB" id="326321at2759"/>
<dbReference type="AlphaFoldDB" id="A0A078A3Q6"/>
<keyword evidence="1" id="KW-0175">Coiled coil</keyword>
<dbReference type="EMBL" id="CCKQ01005015">
    <property type="protein sequence ID" value="CDW76163.1"/>
    <property type="molecule type" value="Genomic_DNA"/>
</dbReference>
<gene>
    <name evidence="3" type="primary">Contig11915.g12749</name>
    <name evidence="3" type="ORF">STYLEM_5161</name>
</gene>
<proteinExistence type="predicted"/>
<evidence type="ECO:0000256" key="2">
    <source>
        <dbReference type="SAM" id="MobiDB-lite"/>
    </source>
</evidence>
<keyword evidence="4" id="KW-1185">Reference proteome</keyword>
<protein>
    <submittedName>
        <fullName evidence="3">Uncharacterized protein</fullName>
    </submittedName>
</protein>
<feature type="region of interest" description="Disordered" evidence="2">
    <location>
        <begin position="122"/>
        <end position="141"/>
    </location>
</feature>